<dbReference type="EMBL" id="ANPB02000001">
    <property type="protein sequence ID" value="KAF4493040.1"/>
    <property type="molecule type" value="Genomic_DNA"/>
</dbReference>
<dbReference type="RefSeq" id="XP_031879376.1">
    <property type="nucleotide sequence ID" value="XM_032023972.1"/>
</dbReference>
<evidence type="ECO:0000313" key="3">
    <source>
        <dbReference type="Proteomes" id="UP000011096"/>
    </source>
</evidence>
<dbReference type="InParanoid" id="A0A7J6JRM2"/>
<reference evidence="2 3" key="1">
    <citation type="submission" date="2012-08" db="EMBL/GenBank/DDBJ databases">
        <authorList>
            <person name="Gan P.H.P."/>
            <person name="Ikeda K."/>
            <person name="Irieda H."/>
            <person name="Narusaka M."/>
            <person name="O'Connell R.J."/>
            <person name="Narusaka Y."/>
            <person name="Takano Y."/>
            <person name="Kubo Y."/>
            <person name="Shirasu K."/>
        </authorList>
    </citation>
    <scope>NUCLEOTIDE SEQUENCE [LARGE SCALE GENOMIC DNA]</scope>
    <source>
        <strain evidence="2 3">Nara gc5</strain>
    </source>
</reference>
<proteinExistence type="predicted"/>
<name>A0A7J6JRM2_COLFN</name>
<sequence>MQQSNNLQEGAGAQQEMNLPIMPTFEDGAGGRLLSDDIDDGQGTHSEGGDHRDAQYYRDHLVRKARSATKQKNSMS</sequence>
<feature type="region of interest" description="Disordered" evidence="1">
    <location>
        <begin position="1"/>
        <end position="76"/>
    </location>
</feature>
<keyword evidence="3" id="KW-1185">Reference proteome</keyword>
<evidence type="ECO:0000313" key="2">
    <source>
        <dbReference type="EMBL" id="KAF4493040.1"/>
    </source>
</evidence>
<evidence type="ECO:0000256" key="1">
    <source>
        <dbReference type="SAM" id="MobiDB-lite"/>
    </source>
</evidence>
<accession>A0A7J6JRM2</accession>
<dbReference type="GeneID" id="43608145"/>
<protein>
    <submittedName>
        <fullName evidence="2">Uncharacterized protein</fullName>
    </submittedName>
</protein>
<dbReference type="Proteomes" id="UP000011096">
    <property type="component" value="Unassembled WGS sequence"/>
</dbReference>
<feature type="compositionally biased region" description="Basic and acidic residues" evidence="1">
    <location>
        <begin position="47"/>
        <end position="62"/>
    </location>
</feature>
<comment type="caution">
    <text evidence="2">The sequence shown here is derived from an EMBL/GenBank/DDBJ whole genome shotgun (WGS) entry which is preliminary data.</text>
</comment>
<reference evidence="2 3" key="2">
    <citation type="submission" date="2020-04" db="EMBL/GenBank/DDBJ databases">
        <title>Genome sequencing and assembly of multiple isolates from the Colletotrichum gloeosporioides species complex.</title>
        <authorList>
            <person name="Gan P."/>
            <person name="Shirasu K."/>
        </authorList>
    </citation>
    <scope>NUCLEOTIDE SEQUENCE [LARGE SCALE GENOMIC DNA]</scope>
    <source>
        <strain evidence="2 3">Nara gc5</strain>
    </source>
</reference>
<gene>
    <name evidence="2" type="ORF">CGGC5_v001834</name>
</gene>
<dbReference type="AlphaFoldDB" id="A0A7J6JRM2"/>
<organism evidence="2 3">
    <name type="scientific">Colletotrichum fructicola (strain Nara gc5)</name>
    <name type="common">Anthracnose fungus</name>
    <name type="synonym">Colletotrichum gloeosporioides (strain Nara gc5)</name>
    <dbReference type="NCBI Taxonomy" id="1213859"/>
    <lineage>
        <taxon>Eukaryota</taxon>
        <taxon>Fungi</taxon>
        <taxon>Dikarya</taxon>
        <taxon>Ascomycota</taxon>
        <taxon>Pezizomycotina</taxon>
        <taxon>Sordariomycetes</taxon>
        <taxon>Hypocreomycetidae</taxon>
        <taxon>Glomerellales</taxon>
        <taxon>Glomerellaceae</taxon>
        <taxon>Colletotrichum</taxon>
        <taxon>Colletotrichum gloeosporioides species complex</taxon>
    </lineage>
</organism>